<evidence type="ECO:0000313" key="2">
    <source>
        <dbReference type="EMBL" id="MBC8542961.1"/>
    </source>
</evidence>
<name>A0A926I1G2_9FIRM</name>
<proteinExistence type="predicted"/>
<feature type="domain" description="Putative heavy-metal chelation" evidence="1">
    <location>
        <begin position="135"/>
        <end position="223"/>
    </location>
</feature>
<gene>
    <name evidence="2" type="ORF">H8730_05335</name>
</gene>
<protein>
    <recommendedName>
        <fullName evidence="1">Putative heavy-metal chelation domain-containing protein</fullName>
    </recommendedName>
</protein>
<keyword evidence="3" id="KW-1185">Reference proteome</keyword>
<evidence type="ECO:0000259" key="1">
    <source>
        <dbReference type="Pfam" id="PF04016"/>
    </source>
</evidence>
<dbReference type="Pfam" id="PF04016">
    <property type="entry name" value="DUF364"/>
    <property type="match status" value="1"/>
</dbReference>
<dbReference type="InterPro" id="IPR007161">
    <property type="entry name" value="DUF364"/>
</dbReference>
<dbReference type="EMBL" id="JACRSQ010000005">
    <property type="protein sequence ID" value="MBC8542961.1"/>
    <property type="molecule type" value="Genomic_DNA"/>
</dbReference>
<evidence type="ECO:0000313" key="3">
    <source>
        <dbReference type="Proteomes" id="UP000657006"/>
    </source>
</evidence>
<dbReference type="Gene3D" id="3.40.50.11590">
    <property type="match status" value="1"/>
</dbReference>
<dbReference type="RefSeq" id="WP_177713993.1">
    <property type="nucleotide sequence ID" value="NZ_JACRSQ010000005.1"/>
</dbReference>
<organism evidence="2 3">
    <name type="scientific">Bianquea renquensis</name>
    <dbReference type="NCBI Taxonomy" id="2763661"/>
    <lineage>
        <taxon>Bacteria</taxon>
        <taxon>Bacillati</taxon>
        <taxon>Bacillota</taxon>
        <taxon>Clostridia</taxon>
        <taxon>Eubacteriales</taxon>
        <taxon>Bianqueaceae</taxon>
        <taxon>Bianquea</taxon>
    </lineage>
</organism>
<reference evidence="2" key="1">
    <citation type="submission" date="2020-08" db="EMBL/GenBank/DDBJ databases">
        <title>Genome public.</title>
        <authorList>
            <person name="Liu C."/>
            <person name="Sun Q."/>
        </authorList>
    </citation>
    <scope>NUCLEOTIDE SEQUENCE</scope>
    <source>
        <strain evidence="2">NSJ-32</strain>
    </source>
</reference>
<accession>A0A926I1G2</accession>
<dbReference type="SUPFAM" id="SSF159713">
    <property type="entry name" value="Dhaf3308-like"/>
    <property type="match status" value="1"/>
</dbReference>
<dbReference type="Proteomes" id="UP000657006">
    <property type="component" value="Unassembled WGS sequence"/>
</dbReference>
<sequence length="265" mass="30083">MNSIDAIQERVLEISQPQQRIVRGLWSTDCFYNPDHNGRIFDYKFIVTQTVGQGCAYSLRYDYDRKDLLQYVGKDCLEQPVSDVALRVSMLDSLYGYFFPVANQTVERAVGSSYEKLSWRTNLILREATRLLGNLKNKRILNVGVVGDILKCFHDQRSNIVGTDYDETIIGTKMFHDVEIYHGDRTLPLLEDADLAIVTGMTITTQTIDSILEVCRTHNTKVILFAETGANLGSYYLQEGADVFLGETYPFYIFNGQSEILVGRG</sequence>
<comment type="caution">
    <text evidence="2">The sequence shown here is derived from an EMBL/GenBank/DDBJ whole genome shotgun (WGS) entry which is preliminary data.</text>
</comment>
<dbReference type="AlphaFoldDB" id="A0A926I1G2"/>